<accession>A0A1G2F501</accession>
<evidence type="ECO:0000313" key="2">
    <source>
        <dbReference type="EMBL" id="OGZ33156.1"/>
    </source>
</evidence>
<sequence length="80" mass="8875">MLRTLQSYIEVPSIITITTYNRFFLYPALAGLVLILVGLLLFANSRIGIFLSIVGIILSLPGTIGVVFLNILEKRKKIPN</sequence>
<keyword evidence="1" id="KW-0472">Membrane</keyword>
<organism evidence="2 3">
    <name type="scientific">Candidatus Portnoybacteria bacterium RBG_13_41_18</name>
    <dbReference type="NCBI Taxonomy" id="1801991"/>
    <lineage>
        <taxon>Bacteria</taxon>
        <taxon>Candidatus Portnoyibacteriota</taxon>
    </lineage>
</organism>
<keyword evidence="1" id="KW-0812">Transmembrane</keyword>
<reference evidence="2 3" key="1">
    <citation type="journal article" date="2016" name="Nat. Commun.">
        <title>Thousands of microbial genomes shed light on interconnected biogeochemical processes in an aquifer system.</title>
        <authorList>
            <person name="Anantharaman K."/>
            <person name="Brown C.T."/>
            <person name="Hug L.A."/>
            <person name="Sharon I."/>
            <person name="Castelle C.J."/>
            <person name="Probst A.J."/>
            <person name="Thomas B.C."/>
            <person name="Singh A."/>
            <person name="Wilkins M.J."/>
            <person name="Karaoz U."/>
            <person name="Brodie E.L."/>
            <person name="Williams K.H."/>
            <person name="Hubbard S.S."/>
            <person name="Banfield J.F."/>
        </authorList>
    </citation>
    <scope>NUCLEOTIDE SEQUENCE [LARGE SCALE GENOMIC DNA]</scope>
</reference>
<feature type="transmembrane region" description="Helical" evidence="1">
    <location>
        <begin position="49"/>
        <end position="72"/>
    </location>
</feature>
<evidence type="ECO:0000256" key="1">
    <source>
        <dbReference type="SAM" id="Phobius"/>
    </source>
</evidence>
<comment type="caution">
    <text evidence="2">The sequence shown here is derived from an EMBL/GenBank/DDBJ whole genome shotgun (WGS) entry which is preliminary data.</text>
</comment>
<proteinExistence type="predicted"/>
<dbReference type="Proteomes" id="UP000177725">
    <property type="component" value="Unassembled WGS sequence"/>
</dbReference>
<keyword evidence="1" id="KW-1133">Transmembrane helix</keyword>
<gene>
    <name evidence="2" type="ORF">A2174_00165</name>
</gene>
<protein>
    <submittedName>
        <fullName evidence="2">Uncharacterized protein</fullName>
    </submittedName>
</protein>
<feature type="transmembrane region" description="Helical" evidence="1">
    <location>
        <begin position="23"/>
        <end position="43"/>
    </location>
</feature>
<dbReference type="AlphaFoldDB" id="A0A1G2F501"/>
<evidence type="ECO:0000313" key="3">
    <source>
        <dbReference type="Proteomes" id="UP000177725"/>
    </source>
</evidence>
<dbReference type="EMBL" id="MHMV01000053">
    <property type="protein sequence ID" value="OGZ33156.1"/>
    <property type="molecule type" value="Genomic_DNA"/>
</dbReference>
<name>A0A1G2F501_9BACT</name>